<keyword evidence="1" id="KW-0732">Signal</keyword>
<reference evidence="4" key="1">
    <citation type="submission" date="2021-07" db="EMBL/GenBank/DDBJ databases">
        <title>Aureisphaera sp. CAU 1614 isolated from sea sediment.</title>
        <authorList>
            <person name="Kim W."/>
        </authorList>
    </citation>
    <scope>NUCLEOTIDE SEQUENCE</scope>
    <source>
        <strain evidence="4">CAU 1614</strain>
    </source>
</reference>
<evidence type="ECO:0000259" key="2">
    <source>
        <dbReference type="Pfam" id="PF18962"/>
    </source>
</evidence>
<gene>
    <name evidence="3" type="ORF">KXJ69_04670</name>
    <name evidence="4" type="ORF">KXJ69_12125</name>
</gene>
<feature type="non-terminal residue" evidence="4">
    <location>
        <position position="1"/>
    </location>
</feature>
<dbReference type="InterPro" id="IPR026444">
    <property type="entry name" value="Secre_tail"/>
</dbReference>
<accession>A0A9X1FQE2</accession>
<dbReference type="Pfam" id="PF18962">
    <property type="entry name" value="Por_Secre_tail"/>
    <property type="match status" value="1"/>
</dbReference>
<dbReference type="RefSeq" id="WP_219051760.1">
    <property type="nucleotide sequence ID" value="NZ_JAHWDP010000001.1"/>
</dbReference>
<dbReference type="EMBL" id="JAHWDP010000001">
    <property type="protein sequence ID" value="MBW2937385.1"/>
    <property type="molecule type" value="Genomic_DNA"/>
</dbReference>
<comment type="caution">
    <text evidence="4">The sequence shown here is derived from an EMBL/GenBank/DDBJ whole genome shotgun (WGS) entry which is preliminary data.</text>
</comment>
<sequence>GKDDIALDNAIAMYPNPTDGQVTISNTSNIQLERAVIYDANGRLVQQVDLRGMATERTFNVSSLASGVYMVQIQSESAQTVKRLIRR</sequence>
<evidence type="ECO:0000313" key="4">
    <source>
        <dbReference type="EMBL" id="MBW2938860.1"/>
    </source>
</evidence>
<evidence type="ECO:0000313" key="5">
    <source>
        <dbReference type="Proteomes" id="UP001138686"/>
    </source>
</evidence>
<dbReference type="Proteomes" id="UP001138686">
    <property type="component" value="Unassembled WGS sequence"/>
</dbReference>
<feature type="domain" description="Secretion system C-terminal sorting" evidence="2">
    <location>
        <begin position="13"/>
        <end position="85"/>
    </location>
</feature>
<organism evidence="4 5">
    <name type="scientific">Halomarinibacterium sedimenti</name>
    <dbReference type="NCBI Taxonomy" id="2857106"/>
    <lineage>
        <taxon>Bacteria</taxon>
        <taxon>Pseudomonadati</taxon>
        <taxon>Bacteroidota</taxon>
        <taxon>Flavobacteriia</taxon>
        <taxon>Flavobacteriales</taxon>
        <taxon>Flavobacteriaceae</taxon>
        <taxon>Halomarinibacterium</taxon>
    </lineage>
</organism>
<name>A0A9X1FQE2_9FLAO</name>
<protein>
    <submittedName>
        <fullName evidence="4">T9SS type A sorting domain-containing protein</fullName>
    </submittedName>
</protein>
<evidence type="ECO:0000256" key="1">
    <source>
        <dbReference type="ARBA" id="ARBA00022729"/>
    </source>
</evidence>
<dbReference type="AlphaFoldDB" id="A0A9X1FQE2"/>
<dbReference type="NCBIfam" id="TIGR04183">
    <property type="entry name" value="Por_Secre_tail"/>
    <property type="match status" value="1"/>
</dbReference>
<dbReference type="EMBL" id="JAHWDP010000005">
    <property type="protein sequence ID" value="MBW2938860.1"/>
    <property type="molecule type" value="Genomic_DNA"/>
</dbReference>
<evidence type="ECO:0000313" key="3">
    <source>
        <dbReference type="EMBL" id="MBW2937385.1"/>
    </source>
</evidence>
<proteinExistence type="predicted"/>
<keyword evidence="5" id="KW-1185">Reference proteome</keyword>